<evidence type="ECO:0000313" key="2">
    <source>
        <dbReference type="EMBL" id="MFI6504617.1"/>
    </source>
</evidence>
<dbReference type="Proteomes" id="UP001612741">
    <property type="component" value="Unassembled WGS sequence"/>
</dbReference>
<dbReference type="PANTHER" id="PTHR34109">
    <property type="entry name" value="BNAUNNG04460D PROTEIN-RELATED"/>
    <property type="match status" value="1"/>
</dbReference>
<gene>
    <name evidence="2" type="ORF">ACIBG2_45030</name>
</gene>
<dbReference type="EMBL" id="JBITGY010000015">
    <property type="protein sequence ID" value="MFI6504617.1"/>
    <property type="molecule type" value="Genomic_DNA"/>
</dbReference>
<reference evidence="2 3" key="1">
    <citation type="submission" date="2024-10" db="EMBL/GenBank/DDBJ databases">
        <title>The Natural Products Discovery Center: Release of the First 8490 Sequenced Strains for Exploring Actinobacteria Biosynthetic Diversity.</title>
        <authorList>
            <person name="Kalkreuter E."/>
            <person name="Kautsar S.A."/>
            <person name="Yang D."/>
            <person name="Bader C.D."/>
            <person name="Teijaro C.N."/>
            <person name="Fluegel L."/>
            <person name="Davis C.M."/>
            <person name="Simpson J.R."/>
            <person name="Lauterbach L."/>
            <person name="Steele A.D."/>
            <person name="Gui C."/>
            <person name="Meng S."/>
            <person name="Li G."/>
            <person name="Viehrig K."/>
            <person name="Ye F."/>
            <person name="Su P."/>
            <person name="Kiefer A.F."/>
            <person name="Nichols A."/>
            <person name="Cepeda A.J."/>
            <person name="Yan W."/>
            <person name="Fan B."/>
            <person name="Jiang Y."/>
            <person name="Adhikari A."/>
            <person name="Zheng C.-J."/>
            <person name="Schuster L."/>
            <person name="Cowan T.M."/>
            <person name="Smanski M.J."/>
            <person name="Chevrette M.G."/>
            <person name="De Carvalho L.P.S."/>
            <person name="Shen B."/>
        </authorList>
    </citation>
    <scope>NUCLEOTIDE SEQUENCE [LARGE SCALE GENOMIC DNA]</scope>
    <source>
        <strain evidence="2 3">NPDC050545</strain>
    </source>
</reference>
<dbReference type="InterPro" id="IPR029068">
    <property type="entry name" value="Glyas_Bleomycin-R_OHBP_Dase"/>
</dbReference>
<keyword evidence="3" id="KW-1185">Reference proteome</keyword>
<evidence type="ECO:0000259" key="1">
    <source>
        <dbReference type="PROSITE" id="PS51819"/>
    </source>
</evidence>
<dbReference type="Gene3D" id="3.30.720.110">
    <property type="match status" value="1"/>
</dbReference>
<proteinExistence type="predicted"/>
<dbReference type="InterPro" id="IPR004360">
    <property type="entry name" value="Glyas_Fos-R_dOase_dom"/>
</dbReference>
<organism evidence="2 3">
    <name type="scientific">Nonomuraea typhae</name>
    <dbReference type="NCBI Taxonomy" id="2603600"/>
    <lineage>
        <taxon>Bacteria</taxon>
        <taxon>Bacillati</taxon>
        <taxon>Actinomycetota</taxon>
        <taxon>Actinomycetes</taxon>
        <taxon>Streptosporangiales</taxon>
        <taxon>Streptosporangiaceae</taxon>
        <taxon>Nonomuraea</taxon>
    </lineage>
</organism>
<accession>A0ABW7Z9N3</accession>
<comment type="caution">
    <text evidence="2">The sequence shown here is derived from an EMBL/GenBank/DDBJ whole genome shotgun (WGS) entry which is preliminary data.</text>
</comment>
<protein>
    <submittedName>
        <fullName evidence="2">VOC family protein</fullName>
    </submittedName>
</protein>
<dbReference type="PANTHER" id="PTHR34109:SF1">
    <property type="entry name" value="VOC DOMAIN-CONTAINING PROTEIN"/>
    <property type="match status" value="1"/>
</dbReference>
<name>A0ABW7Z9N3_9ACTN</name>
<dbReference type="SUPFAM" id="SSF54593">
    <property type="entry name" value="Glyoxalase/Bleomycin resistance protein/Dihydroxybiphenyl dioxygenase"/>
    <property type="match status" value="1"/>
</dbReference>
<dbReference type="PROSITE" id="PS51819">
    <property type="entry name" value="VOC"/>
    <property type="match status" value="1"/>
</dbReference>
<evidence type="ECO:0000313" key="3">
    <source>
        <dbReference type="Proteomes" id="UP001612741"/>
    </source>
</evidence>
<dbReference type="Gene3D" id="3.30.720.120">
    <property type="match status" value="1"/>
</dbReference>
<feature type="domain" description="VOC" evidence="1">
    <location>
        <begin position="3"/>
        <end position="114"/>
    </location>
</feature>
<sequence>MTRTVFALARYQDPATAIDFLTAAFGFAAHEISKDDSGSVVHAELLVGEDMIMIGRGEPGGPGIYVAVDDPDAHHDRARAAGAEVTMELVDQSYGSREYGCKDPEGNLWYFGTYRP</sequence>
<dbReference type="RefSeq" id="WP_397090419.1">
    <property type="nucleotide sequence ID" value="NZ_JBITGY010000015.1"/>
</dbReference>
<dbReference type="Pfam" id="PF00903">
    <property type="entry name" value="Glyoxalase"/>
    <property type="match status" value="1"/>
</dbReference>
<dbReference type="InterPro" id="IPR037523">
    <property type="entry name" value="VOC_core"/>
</dbReference>